<reference evidence="1 2" key="2">
    <citation type="journal article" date="2022" name="Mol. Ecol. Resour.">
        <title>The genomes of chicory, endive, great burdock and yacon provide insights into Asteraceae paleo-polyploidization history and plant inulin production.</title>
        <authorList>
            <person name="Fan W."/>
            <person name="Wang S."/>
            <person name="Wang H."/>
            <person name="Wang A."/>
            <person name="Jiang F."/>
            <person name="Liu H."/>
            <person name="Zhao H."/>
            <person name="Xu D."/>
            <person name="Zhang Y."/>
        </authorList>
    </citation>
    <scope>NUCLEOTIDE SEQUENCE [LARGE SCALE GENOMIC DNA]</scope>
    <source>
        <strain evidence="2">cv. Niubang</strain>
    </source>
</reference>
<sequence>MPLPWLGNYQKTDSSLNPLALWKPKSNHLKWYYSSPFSPLHSRAAKDKGFLLPPSATKSNFQLLPHTGS</sequence>
<name>A0ACB9C2R2_ARCLA</name>
<gene>
    <name evidence="1" type="ORF">L6452_17250</name>
</gene>
<protein>
    <submittedName>
        <fullName evidence="1">Uncharacterized protein</fullName>
    </submittedName>
</protein>
<evidence type="ECO:0000313" key="1">
    <source>
        <dbReference type="EMBL" id="KAI3728612.1"/>
    </source>
</evidence>
<dbReference type="Proteomes" id="UP001055879">
    <property type="component" value="Linkage Group LG05"/>
</dbReference>
<dbReference type="EMBL" id="CM042051">
    <property type="protein sequence ID" value="KAI3728612.1"/>
    <property type="molecule type" value="Genomic_DNA"/>
</dbReference>
<organism evidence="1 2">
    <name type="scientific">Arctium lappa</name>
    <name type="common">Greater burdock</name>
    <name type="synonym">Lappa major</name>
    <dbReference type="NCBI Taxonomy" id="4217"/>
    <lineage>
        <taxon>Eukaryota</taxon>
        <taxon>Viridiplantae</taxon>
        <taxon>Streptophyta</taxon>
        <taxon>Embryophyta</taxon>
        <taxon>Tracheophyta</taxon>
        <taxon>Spermatophyta</taxon>
        <taxon>Magnoliopsida</taxon>
        <taxon>eudicotyledons</taxon>
        <taxon>Gunneridae</taxon>
        <taxon>Pentapetalae</taxon>
        <taxon>asterids</taxon>
        <taxon>campanulids</taxon>
        <taxon>Asterales</taxon>
        <taxon>Asteraceae</taxon>
        <taxon>Carduoideae</taxon>
        <taxon>Cardueae</taxon>
        <taxon>Arctiinae</taxon>
        <taxon>Arctium</taxon>
    </lineage>
</organism>
<keyword evidence="2" id="KW-1185">Reference proteome</keyword>
<evidence type="ECO:0000313" key="2">
    <source>
        <dbReference type="Proteomes" id="UP001055879"/>
    </source>
</evidence>
<reference evidence="2" key="1">
    <citation type="journal article" date="2022" name="Mol. Ecol. Resour.">
        <title>The genomes of chicory, endive, great burdock and yacon provide insights into Asteraceae palaeo-polyploidization history and plant inulin production.</title>
        <authorList>
            <person name="Fan W."/>
            <person name="Wang S."/>
            <person name="Wang H."/>
            <person name="Wang A."/>
            <person name="Jiang F."/>
            <person name="Liu H."/>
            <person name="Zhao H."/>
            <person name="Xu D."/>
            <person name="Zhang Y."/>
        </authorList>
    </citation>
    <scope>NUCLEOTIDE SEQUENCE [LARGE SCALE GENOMIC DNA]</scope>
    <source>
        <strain evidence="2">cv. Niubang</strain>
    </source>
</reference>
<proteinExistence type="predicted"/>
<accession>A0ACB9C2R2</accession>
<comment type="caution">
    <text evidence="1">The sequence shown here is derived from an EMBL/GenBank/DDBJ whole genome shotgun (WGS) entry which is preliminary data.</text>
</comment>